<keyword evidence="8" id="KW-1185">Reference proteome</keyword>
<dbReference type="PANTHER" id="PTHR35807:SF1">
    <property type="entry name" value="TRANSCRIPTIONAL REGULATOR REDD"/>
    <property type="match status" value="1"/>
</dbReference>
<feature type="domain" description="OmpR/PhoB-type" evidence="6">
    <location>
        <begin position="1"/>
        <end position="93"/>
    </location>
</feature>
<evidence type="ECO:0000256" key="5">
    <source>
        <dbReference type="PROSITE-ProRule" id="PRU01091"/>
    </source>
</evidence>
<evidence type="ECO:0000259" key="6">
    <source>
        <dbReference type="PROSITE" id="PS51755"/>
    </source>
</evidence>
<dbReference type="EMBL" id="BAAANL010000001">
    <property type="protein sequence ID" value="GAA1851408.1"/>
    <property type="molecule type" value="Genomic_DNA"/>
</dbReference>
<evidence type="ECO:0000256" key="1">
    <source>
        <dbReference type="ARBA" id="ARBA00005820"/>
    </source>
</evidence>
<dbReference type="InterPro" id="IPR036388">
    <property type="entry name" value="WH-like_DNA-bd_sf"/>
</dbReference>
<dbReference type="InterPro" id="IPR027417">
    <property type="entry name" value="P-loop_NTPase"/>
</dbReference>
<accession>A0ABN2N4X8</accession>
<dbReference type="InterPro" id="IPR011990">
    <property type="entry name" value="TPR-like_helical_dom_sf"/>
</dbReference>
<keyword evidence="2" id="KW-0805">Transcription regulation</keyword>
<dbReference type="SMART" id="SM00862">
    <property type="entry name" value="Trans_reg_C"/>
    <property type="match status" value="1"/>
</dbReference>
<dbReference type="InterPro" id="IPR016032">
    <property type="entry name" value="Sig_transdc_resp-reg_C-effctor"/>
</dbReference>
<dbReference type="SUPFAM" id="SSF46894">
    <property type="entry name" value="C-terminal effector domain of the bipartite response regulators"/>
    <property type="match status" value="1"/>
</dbReference>
<gene>
    <name evidence="7" type="ORF">GCM10009751_04870</name>
</gene>
<evidence type="ECO:0000256" key="3">
    <source>
        <dbReference type="ARBA" id="ARBA00023125"/>
    </source>
</evidence>
<dbReference type="PROSITE" id="PS51755">
    <property type="entry name" value="OMPR_PHOB"/>
    <property type="match status" value="1"/>
</dbReference>
<dbReference type="InterPro" id="IPR051677">
    <property type="entry name" value="AfsR-DnrI-RedD_regulator"/>
</dbReference>
<dbReference type="InterPro" id="IPR005158">
    <property type="entry name" value="BTAD"/>
</dbReference>
<dbReference type="Gene3D" id="1.10.10.10">
    <property type="entry name" value="Winged helix-like DNA-binding domain superfamily/Winged helix DNA-binding domain"/>
    <property type="match status" value="1"/>
</dbReference>
<dbReference type="SMART" id="SM00028">
    <property type="entry name" value="TPR"/>
    <property type="match status" value="5"/>
</dbReference>
<name>A0ABN2N4X8_9MICO</name>
<dbReference type="SMART" id="SM01043">
    <property type="entry name" value="BTAD"/>
    <property type="match status" value="1"/>
</dbReference>
<dbReference type="SUPFAM" id="SSF48452">
    <property type="entry name" value="TPR-like"/>
    <property type="match status" value="2"/>
</dbReference>
<dbReference type="Gene3D" id="3.40.50.300">
    <property type="entry name" value="P-loop containing nucleotide triphosphate hydrolases"/>
    <property type="match status" value="1"/>
</dbReference>
<feature type="DNA-binding region" description="OmpR/PhoB-type" evidence="5">
    <location>
        <begin position="1"/>
        <end position="93"/>
    </location>
</feature>
<dbReference type="Gene3D" id="1.25.40.10">
    <property type="entry name" value="Tetratricopeptide repeat domain"/>
    <property type="match status" value="3"/>
</dbReference>
<organism evidence="7 8">
    <name type="scientific">Myceligenerans crystallogenes</name>
    <dbReference type="NCBI Taxonomy" id="316335"/>
    <lineage>
        <taxon>Bacteria</taxon>
        <taxon>Bacillati</taxon>
        <taxon>Actinomycetota</taxon>
        <taxon>Actinomycetes</taxon>
        <taxon>Micrococcales</taxon>
        <taxon>Promicromonosporaceae</taxon>
        <taxon>Myceligenerans</taxon>
    </lineage>
</organism>
<keyword evidence="4" id="KW-0804">Transcription</keyword>
<comment type="caution">
    <text evidence="7">The sequence shown here is derived from an EMBL/GenBank/DDBJ whole genome shotgun (WGS) entry which is preliminary data.</text>
</comment>
<reference evidence="7 8" key="1">
    <citation type="journal article" date="2019" name="Int. J. Syst. Evol. Microbiol.">
        <title>The Global Catalogue of Microorganisms (GCM) 10K type strain sequencing project: providing services to taxonomists for standard genome sequencing and annotation.</title>
        <authorList>
            <consortium name="The Broad Institute Genomics Platform"/>
            <consortium name="The Broad Institute Genome Sequencing Center for Infectious Disease"/>
            <person name="Wu L."/>
            <person name="Ma J."/>
        </authorList>
    </citation>
    <scope>NUCLEOTIDE SEQUENCE [LARGE SCALE GENOMIC DNA]</scope>
    <source>
        <strain evidence="7 8">JCM 14326</strain>
    </source>
</reference>
<dbReference type="SUPFAM" id="SSF52540">
    <property type="entry name" value="P-loop containing nucleoside triphosphate hydrolases"/>
    <property type="match status" value="1"/>
</dbReference>
<dbReference type="Pfam" id="PF03704">
    <property type="entry name" value="BTAD"/>
    <property type="match status" value="1"/>
</dbReference>
<proteinExistence type="inferred from homology"/>
<dbReference type="RefSeq" id="WP_344099140.1">
    <property type="nucleotide sequence ID" value="NZ_BAAANL010000001.1"/>
</dbReference>
<keyword evidence="3 5" id="KW-0238">DNA-binding</keyword>
<dbReference type="InterPro" id="IPR001867">
    <property type="entry name" value="OmpR/PhoB-type_DNA-bd"/>
</dbReference>
<dbReference type="CDD" id="cd15831">
    <property type="entry name" value="BTAD"/>
    <property type="match status" value="1"/>
</dbReference>
<comment type="similarity">
    <text evidence="1">Belongs to the AfsR/DnrI/RedD regulatory family.</text>
</comment>
<sequence>MTDVRIQLLGPLVVDVDGRRIDVVGRRPLAVLAVLALSAGETVPTEVLAERVWDPDGLPARPRSALQTYVARLRAALGGGVIESRAGGYRLSPERADVDAVRFGTLAARETDASAADRRAALAGAIALWRGEPFPDGRSEWLAGPARDRLTGQYLDVLEEAADLDHVAGRPGELLDRLREQGERHPFRESLWLRLVRALAGNGRQAEAVAEYERFRRRLSEDLGVDPAPELRELHASLLRGDRVLRAARTGRARVIPRELPADSTGFTGRADLLRTLDAGLAADDRTHPVVTVLHGPGAVGKTAVAVHWSHGVENEFPDGTLYVNLRGFDPAARVRPTDALARLLGSLGVPAREIPGDLDGAAALFRSVLQDRRILILLDNAYEAEQVRPLLPASGAHVLVTSRNRMRSLTARGEARDLAVRPLEASDGVALLRACLDEEFAAPGHGPALAALAGIADGYPLAVRLIAEHVRDQRDEGADCATALAATLRDLGGEVQRLARLDLDGDPRTDLRAVFSWSYGSLDADAARAFRLSALSPTCSFGVPAAASLAGTSERQTARRIARLTDLSLLESSAPGRHEMHDLVRGYGREAVRSGDERTAALRRLTSWASHGAHAASVATDPTLVLDEVTTSPEPGVVVERFTGTEPAREWVLLEGPGLIQVAEFGLGQAELRAAAAVLVARLFPYLLDFEPPMTGARLQARALDAAREHGHDVLEAALLNELGNSSLRLQAVRQAEAHFVRARSIYLRLGVDSGVVAATQNLSHAYRRAGRNDLALPAALESVEVARRIGSVREARSWYHLAHVHLGVRDLAAALEAIDAAIARFDELGAERASGFARIVRAEILTGLGRLHEARPVLEHARELAGSIRWPWVTVEILRRLGDLELAEGRTEQAITTWRETLELVDSGAAIDARSLHRQDLLDRLLRAGAGTMS</sequence>
<evidence type="ECO:0000256" key="4">
    <source>
        <dbReference type="ARBA" id="ARBA00023163"/>
    </source>
</evidence>
<protein>
    <submittedName>
        <fullName evidence="7">BTAD domain-containing putative transcriptional regulator</fullName>
    </submittedName>
</protein>
<evidence type="ECO:0000256" key="2">
    <source>
        <dbReference type="ARBA" id="ARBA00023015"/>
    </source>
</evidence>
<evidence type="ECO:0000313" key="8">
    <source>
        <dbReference type="Proteomes" id="UP001501094"/>
    </source>
</evidence>
<dbReference type="PANTHER" id="PTHR35807">
    <property type="entry name" value="TRANSCRIPTIONAL REGULATOR REDD-RELATED"/>
    <property type="match status" value="1"/>
</dbReference>
<dbReference type="PRINTS" id="PR00364">
    <property type="entry name" value="DISEASERSIST"/>
</dbReference>
<evidence type="ECO:0000313" key="7">
    <source>
        <dbReference type="EMBL" id="GAA1851408.1"/>
    </source>
</evidence>
<dbReference type="InterPro" id="IPR019734">
    <property type="entry name" value="TPR_rpt"/>
</dbReference>
<dbReference type="Proteomes" id="UP001501094">
    <property type="component" value="Unassembled WGS sequence"/>
</dbReference>
<dbReference type="Pfam" id="PF00486">
    <property type="entry name" value="Trans_reg_C"/>
    <property type="match status" value="1"/>
</dbReference>